<dbReference type="InterPro" id="IPR001969">
    <property type="entry name" value="Aspartic_peptidase_AS"/>
</dbReference>
<dbReference type="AlphaFoldDB" id="A0A163L1W0"/>
<comment type="caution">
    <text evidence="4">The sequence shown here is derived from an EMBL/GenBank/DDBJ whole genome shotgun (WGS) entry which is preliminary data.</text>
</comment>
<dbReference type="InterPro" id="IPR033121">
    <property type="entry name" value="PEPTIDASE_A1"/>
</dbReference>
<reference evidence="4 5" key="1">
    <citation type="journal article" date="2016" name="Sci. Rep.">
        <title>Draft genome sequencing and secretome analysis of fungal phytopathogen Ascochyta rabiei provides insight into the necrotrophic effector repertoire.</title>
        <authorList>
            <person name="Verma S."/>
            <person name="Gazara R.K."/>
            <person name="Nizam S."/>
            <person name="Parween S."/>
            <person name="Chattopadhyay D."/>
            <person name="Verma P.K."/>
        </authorList>
    </citation>
    <scope>NUCLEOTIDE SEQUENCE [LARGE SCALE GENOMIC DNA]</scope>
    <source>
        <strain evidence="4 5">ArDII</strain>
    </source>
</reference>
<dbReference type="PANTHER" id="PTHR47966:SF47">
    <property type="entry name" value="ENDOPEPTIDASE, PUTATIVE (AFU_ORTHOLOGUE AFUA_3G01220)-RELATED"/>
    <property type="match status" value="1"/>
</dbReference>
<dbReference type="PRINTS" id="PR00792">
    <property type="entry name" value="PEPSIN"/>
</dbReference>
<dbReference type="GO" id="GO:0004190">
    <property type="term" value="F:aspartic-type endopeptidase activity"/>
    <property type="evidence" value="ECO:0007669"/>
    <property type="project" value="UniProtKB-KW"/>
</dbReference>
<evidence type="ECO:0000313" key="5">
    <source>
        <dbReference type="Proteomes" id="UP000076837"/>
    </source>
</evidence>
<dbReference type="InterPro" id="IPR021109">
    <property type="entry name" value="Peptidase_aspartic_dom_sf"/>
</dbReference>
<dbReference type="Pfam" id="PF00026">
    <property type="entry name" value="Asp"/>
    <property type="match status" value="1"/>
</dbReference>
<dbReference type="GO" id="GO:0000324">
    <property type="term" value="C:fungal-type vacuole"/>
    <property type="evidence" value="ECO:0007669"/>
    <property type="project" value="TreeGrafter"/>
</dbReference>
<dbReference type="PANTHER" id="PTHR47966">
    <property type="entry name" value="BETA-SITE APP-CLEAVING ENZYME, ISOFORM A-RELATED"/>
    <property type="match status" value="1"/>
</dbReference>
<evidence type="ECO:0000256" key="2">
    <source>
        <dbReference type="ARBA" id="ARBA00022750"/>
    </source>
</evidence>
<dbReference type="PROSITE" id="PS00141">
    <property type="entry name" value="ASP_PROTEASE"/>
    <property type="match status" value="2"/>
</dbReference>
<dbReference type="EMBL" id="JYNV01000065">
    <property type="protein sequence ID" value="KZM27438.1"/>
    <property type="molecule type" value="Genomic_DNA"/>
</dbReference>
<keyword evidence="3" id="KW-0645">Protease</keyword>
<organism evidence="4 5">
    <name type="scientific">Didymella rabiei</name>
    <name type="common">Chickpea ascochyta blight fungus</name>
    <name type="synonym">Mycosphaerella rabiei</name>
    <dbReference type="NCBI Taxonomy" id="5454"/>
    <lineage>
        <taxon>Eukaryota</taxon>
        <taxon>Fungi</taxon>
        <taxon>Dikarya</taxon>
        <taxon>Ascomycota</taxon>
        <taxon>Pezizomycotina</taxon>
        <taxon>Dothideomycetes</taxon>
        <taxon>Pleosporomycetidae</taxon>
        <taxon>Pleosporales</taxon>
        <taxon>Pleosporineae</taxon>
        <taxon>Didymellaceae</taxon>
        <taxon>Ascochyta</taxon>
    </lineage>
</organism>
<dbReference type="OrthoDB" id="153872at2759"/>
<dbReference type="GO" id="GO:0006508">
    <property type="term" value="P:proteolysis"/>
    <property type="evidence" value="ECO:0007669"/>
    <property type="project" value="UniProtKB-KW"/>
</dbReference>
<dbReference type="InterPro" id="IPR034164">
    <property type="entry name" value="Pepsin-like_dom"/>
</dbReference>
<evidence type="ECO:0000256" key="3">
    <source>
        <dbReference type="RuleBase" id="RU000454"/>
    </source>
</evidence>
<gene>
    <name evidence="4" type="ORF">ST47_g1398</name>
</gene>
<keyword evidence="2 3" id="KW-0064">Aspartyl protease</keyword>
<comment type="similarity">
    <text evidence="1 3">Belongs to the peptidase A1 family.</text>
</comment>
<proteinExistence type="inferred from homology"/>
<protein>
    <submittedName>
        <fullName evidence="4">Aspartic-type endopeptidase</fullName>
    </submittedName>
</protein>
<evidence type="ECO:0000313" key="4">
    <source>
        <dbReference type="EMBL" id="KZM27438.1"/>
    </source>
</evidence>
<dbReference type="PROSITE" id="PS51767">
    <property type="entry name" value="PEPTIDASE_A1"/>
    <property type="match status" value="1"/>
</dbReference>
<evidence type="ECO:0000256" key="1">
    <source>
        <dbReference type="ARBA" id="ARBA00007447"/>
    </source>
</evidence>
<dbReference type="Proteomes" id="UP000076837">
    <property type="component" value="Unassembled WGS sequence"/>
</dbReference>
<dbReference type="STRING" id="5454.A0A163L1W0"/>
<dbReference type="SUPFAM" id="SSF50630">
    <property type="entry name" value="Acid proteases"/>
    <property type="match status" value="1"/>
</dbReference>
<sequence length="449" mass="47197">MHPASSLLALLTVAAQYASALDRRLPAGVALSDNVLNLEVGESFMGAMPPSSEYLASLRRNAIKKKMKRQSDKLANVTENLLTLGGRVYMANITLGNRVYSLVLDTGSSDTWVAQTGFACRNGAGISLLTSTCGFGPLYNTTASRSYKPYSPTQGFSVNYTSGEYLKGILATEFFGIGDVGAGYAPRQIVNQTIGVVQQGFWDGDGTSSGLMGLAYSRLASGSSVIGYESVIFTLFDQKYYPSVFSLALNRTAVGGSARASGGLLAIGGIPRVNYDATSWSETAIVPVSAGVYTYYSIAITGYSITAPTGSLVTPQNFTASRQSIIVDSGTTLIYLPDRITDYIASLFSPPAVFNAASQLYFVTCSATAPRVGVTIAGKTYFINTDDLMNRGAGAVGGAAVGGKAGQCVLAIQRSAGGASVLGDSFLKNVLVVFDLGNNKVRFARRDKL</sequence>
<keyword evidence="3" id="KW-0378">Hydrolase</keyword>
<dbReference type="CDD" id="cd05471">
    <property type="entry name" value="pepsin_like"/>
    <property type="match status" value="1"/>
</dbReference>
<keyword evidence="5" id="KW-1185">Reference proteome</keyword>
<dbReference type="InterPro" id="IPR001461">
    <property type="entry name" value="Aspartic_peptidase_A1"/>
</dbReference>
<name>A0A163L1W0_DIDRA</name>
<dbReference type="Gene3D" id="2.40.70.10">
    <property type="entry name" value="Acid Proteases"/>
    <property type="match status" value="2"/>
</dbReference>
<accession>A0A163L1W0</accession>